<keyword evidence="3" id="KW-0560">Oxidoreductase</keyword>
<evidence type="ECO:0000313" key="8">
    <source>
        <dbReference type="EMBL" id="SHK14671.1"/>
    </source>
</evidence>
<dbReference type="Pfam" id="PF00296">
    <property type="entry name" value="Bac_luciferase"/>
    <property type="match status" value="1"/>
</dbReference>
<dbReference type="AlphaFoldDB" id="A0A1M6Q3I1"/>
<evidence type="ECO:0000256" key="5">
    <source>
        <dbReference type="ARBA" id="ARBA00033748"/>
    </source>
</evidence>
<evidence type="ECO:0000256" key="3">
    <source>
        <dbReference type="ARBA" id="ARBA00023002"/>
    </source>
</evidence>
<dbReference type="PANTHER" id="PTHR30011:SF16">
    <property type="entry name" value="C2H2 FINGER DOMAIN TRANSCRIPTION FACTOR (EUROFUNG)-RELATED"/>
    <property type="match status" value="1"/>
</dbReference>
<feature type="domain" description="Luciferase-like" evidence="7">
    <location>
        <begin position="30"/>
        <end position="374"/>
    </location>
</feature>
<keyword evidence="4 8" id="KW-0503">Monooxygenase</keyword>
<protein>
    <submittedName>
        <fullName evidence="8">Flavin-dependent oxidoreductase, luciferase family (Includes alkanesulfonate monooxygenase SsuD and methylene tetrahydromethanopterin reductase)</fullName>
    </submittedName>
</protein>
<gene>
    <name evidence="8" type="ORF">SAMN05443637_10367</name>
</gene>
<dbReference type="PANTHER" id="PTHR30011">
    <property type="entry name" value="ALKANESULFONATE MONOOXYGENASE-RELATED"/>
    <property type="match status" value="1"/>
</dbReference>
<dbReference type="InterPro" id="IPR011251">
    <property type="entry name" value="Luciferase-like_dom"/>
</dbReference>
<dbReference type="PIRSF" id="PIRSF000337">
    <property type="entry name" value="NTA_MOA"/>
    <property type="match status" value="1"/>
</dbReference>
<accession>A0A1M6Q3I1</accession>
<dbReference type="InterPro" id="IPR051260">
    <property type="entry name" value="Diverse_substr_monoxygenases"/>
</dbReference>
<dbReference type="SUPFAM" id="SSF51679">
    <property type="entry name" value="Bacterial luciferase-like"/>
    <property type="match status" value="1"/>
</dbReference>
<name>A0A1M6Q3I1_PSETH</name>
<dbReference type="STRING" id="1848.SAMN05443637_10367"/>
<organism evidence="8 9">
    <name type="scientific">Pseudonocardia thermophila</name>
    <dbReference type="NCBI Taxonomy" id="1848"/>
    <lineage>
        <taxon>Bacteria</taxon>
        <taxon>Bacillati</taxon>
        <taxon>Actinomycetota</taxon>
        <taxon>Actinomycetes</taxon>
        <taxon>Pseudonocardiales</taxon>
        <taxon>Pseudonocardiaceae</taxon>
        <taxon>Pseudonocardia</taxon>
    </lineage>
</organism>
<dbReference type="GO" id="GO:0016705">
    <property type="term" value="F:oxidoreductase activity, acting on paired donors, with incorporation or reduction of molecular oxygen"/>
    <property type="evidence" value="ECO:0007669"/>
    <property type="project" value="InterPro"/>
</dbReference>
<reference evidence="8 9" key="1">
    <citation type="submission" date="2016-11" db="EMBL/GenBank/DDBJ databases">
        <authorList>
            <person name="Jaros S."/>
            <person name="Januszkiewicz K."/>
            <person name="Wedrychowicz H."/>
        </authorList>
    </citation>
    <scope>NUCLEOTIDE SEQUENCE [LARGE SCALE GENOMIC DNA]</scope>
    <source>
        <strain evidence="8 9">DSM 43832</strain>
    </source>
</reference>
<dbReference type="InterPro" id="IPR016215">
    <property type="entry name" value="NTA_MOA"/>
</dbReference>
<sequence length="431" mass="46532">MPPLRRPMHLAAFVEGVNHTTAWRDPRAGDQMAFSSFAHIARTVERGRFDFLFLGQGLRMRERNGQLFELDIAGRPESFTMMSALSDVTTHLGLAVTINTTFTDPVDIARSFATLDHLSGGRAAWNVVTSSDAFTGENFRRGGYLDYRDRYRRASDVVDACRALWAGGPVDRADGLAPVRGVLSVPPPPQGQPVIIQAGDSAEGVAFGARVADIIFSRHSALPDAISFRADVDRAARAAGREPGDLRVLPIARIVLGDTAEEAAERAREIGFAQVGPQRALAFAEQVWGRDLSGFDPDGPLPDFDPVRPETPLLQGRVQSKADPAAVVARWRERAAEEGHTLRSLMVAEYAAPTFVGTPAEVADAMIDRVATGACDGYVLGTHLMPGGFDEIVDRVVPLLQERGALRTDYTGATLREHLGLQACPGSRAAV</sequence>
<keyword evidence="1 6" id="KW-0285">Flavoprotein</keyword>
<dbReference type="Gene3D" id="3.20.20.30">
    <property type="entry name" value="Luciferase-like domain"/>
    <property type="match status" value="1"/>
</dbReference>
<feature type="binding site" evidence="6">
    <location>
        <position position="201"/>
    </location>
    <ligand>
        <name>FMN</name>
        <dbReference type="ChEBI" id="CHEBI:58210"/>
    </ligand>
</feature>
<evidence type="ECO:0000256" key="6">
    <source>
        <dbReference type="PIRSR" id="PIRSR000337-1"/>
    </source>
</evidence>
<comment type="similarity">
    <text evidence="5">Belongs to the NtaA/SnaA/DszA monooxygenase family.</text>
</comment>
<feature type="binding site" evidence="6">
    <location>
        <position position="151"/>
    </location>
    <ligand>
        <name>FMN</name>
        <dbReference type="ChEBI" id="CHEBI:58210"/>
    </ligand>
</feature>
<dbReference type="Proteomes" id="UP000184363">
    <property type="component" value="Unassembled WGS sequence"/>
</dbReference>
<evidence type="ECO:0000256" key="2">
    <source>
        <dbReference type="ARBA" id="ARBA00022643"/>
    </source>
</evidence>
<evidence type="ECO:0000313" key="9">
    <source>
        <dbReference type="Proteomes" id="UP000184363"/>
    </source>
</evidence>
<keyword evidence="2 6" id="KW-0288">FMN</keyword>
<dbReference type="GO" id="GO:0004497">
    <property type="term" value="F:monooxygenase activity"/>
    <property type="evidence" value="ECO:0007669"/>
    <property type="project" value="UniProtKB-KW"/>
</dbReference>
<keyword evidence="9" id="KW-1185">Reference proteome</keyword>
<dbReference type="InterPro" id="IPR036661">
    <property type="entry name" value="Luciferase-like_sf"/>
</dbReference>
<evidence type="ECO:0000259" key="7">
    <source>
        <dbReference type="Pfam" id="PF00296"/>
    </source>
</evidence>
<dbReference type="EMBL" id="FRAP01000003">
    <property type="protein sequence ID" value="SHK14671.1"/>
    <property type="molecule type" value="Genomic_DNA"/>
</dbReference>
<evidence type="ECO:0000256" key="4">
    <source>
        <dbReference type="ARBA" id="ARBA00023033"/>
    </source>
</evidence>
<feature type="binding site" evidence="6">
    <location>
        <position position="97"/>
    </location>
    <ligand>
        <name>FMN</name>
        <dbReference type="ChEBI" id="CHEBI:58210"/>
    </ligand>
</feature>
<evidence type="ECO:0000256" key="1">
    <source>
        <dbReference type="ARBA" id="ARBA00022630"/>
    </source>
</evidence>
<proteinExistence type="inferred from homology"/>